<accession>A0A918V410</accession>
<evidence type="ECO:0000259" key="1">
    <source>
        <dbReference type="Pfam" id="PF00535"/>
    </source>
</evidence>
<reference evidence="2" key="1">
    <citation type="journal article" date="2014" name="Int. J. Syst. Evol. Microbiol.">
        <title>Complete genome sequence of Corynebacterium casei LMG S-19264T (=DSM 44701T), isolated from a smear-ripened cheese.</title>
        <authorList>
            <consortium name="US DOE Joint Genome Institute (JGI-PGF)"/>
            <person name="Walter F."/>
            <person name="Albersmeier A."/>
            <person name="Kalinowski J."/>
            <person name="Ruckert C."/>
        </authorList>
    </citation>
    <scope>NUCLEOTIDE SEQUENCE</scope>
    <source>
        <strain evidence="2">KCTC 12710</strain>
    </source>
</reference>
<sequence>MKLSVLIPVFNGEDYIAHCLDTLISQDILMDDYEIVIMNDGSTDNTGNIILEYKKKYPNIKYYSENNVGVYVVRNRLIKLAKGDYIYFIDADDYIANNSLGTLLNCMIENNVELLGFQSSGTTLIKRFEWKRNEETLESPELISGKEFLVRRRNLNHEIWWYFVKRSFLINQNITFDNDRFNADVLFTLKLLWSTKKMIFLPIVFHKYYQSPKSISRNKDIDKRNLLIDNRLVMINKYSRFINEIEVRNKEDKILISNLLFRRDVFTFSAIINMIKTNRSASSINDAIASLKEVGAYPLNHLTGKEYNTLFLRFLCSIINKQRFLNVLLPIRNKVFKGVIK</sequence>
<evidence type="ECO:0000313" key="3">
    <source>
        <dbReference type="Proteomes" id="UP000636004"/>
    </source>
</evidence>
<reference evidence="2" key="2">
    <citation type="submission" date="2020-09" db="EMBL/GenBank/DDBJ databases">
        <authorList>
            <person name="Sun Q."/>
            <person name="Kim S."/>
        </authorList>
    </citation>
    <scope>NUCLEOTIDE SEQUENCE</scope>
    <source>
        <strain evidence="2">KCTC 12710</strain>
    </source>
</reference>
<name>A0A918V410_9FLAO</name>
<dbReference type="Pfam" id="PF00535">
    <property type="entry name" value="Glycos_transf_2"/>
    <property type="match status" value="1"/>
</dbReference>
<feature type="domain" description="Glycosyltransferase 2-like" evidence="1">
    <location>
        <begin position="4"/>
        <end position="138"/>
    </location>
</feature>
<dbReference type="CDD" id="cd00761">
    <property type="entry name" value="Glyco_tranf_GTA_type"/>
    <property type="match status" value="1"/>
</dbReference>
<dbReference type="PANTHER" id="PTHR22916">
    <property type="entry name" value="GLYCOSYLTRANSFERASE"/>
    <property type="match status" value="1"/>
</dbReference>
<evidence type="ECO:0000313" key="2">
    <source>
        <dbReference type="EMBL" id="GGZ68867.1"/>
    </source>
</evidence>
<gene>
    <name evidence="2" type="ORF">GCM10007028_02250</name>
</gene>
<dbReference type="SUPFAM" id="SSF53448">
    <property type="entry name" value="Nucleotide-diphospho-sugar transferases"/>
    <property type="match status" value="1"/>
</dbReference>
<dbReference type="RefSeq" id="WP_189358647.1">
    <property type="nucleotide sequence ID" value="NZ_BMWZ01000001.1"/>
</dbReference>
<dbReference type="Proteomes" id="UP000636004">
    <property type="component" value="Unassembled WGS sequence"/>
</dbReference>
<dbReference type="Gene3D" id="3.90.550.10">
    <property type="entry name" value="Spore Coat Polysaccharide Biosynthesis Protein SpsA, Chain A"/>
    <property type="match status" value="1"/>
</dbReference>
<keyword evidence="3" id="KW-1185">Reference proteome</keyword>
<proteinExistence type="predicted"/>
<comment type="caution">
    <text evidence="2">The sequence shown here is derived from an EMBL/GenBank/DDBJ whole genome shotgun (WGS) entry which is preliminary data.</text>
</comment>
<dbReference type="InterPro" id="IPR001173">
    <property type="entry name" value="Glyco_trans_2-like"/>
</dbReference>
<dbReference type="EMBL" id="BMWZ01000001">
    <property type="protein sequence ID" value="GGZ68867.1"/>
    <property type="molecule type" value="Genomic_DNA"/>
</dbReference>
<organism evidence="2 3">
    <name type="scientific">Algibacter mikhailovii</name>
    <dbReference type="NCBI Taxonomy" id="425498"/>
    <lineage>
        <taxon>Bacteria</taxon>
        <taxon>Pseudomonadati</taxon>
        <taxon>Bacteroidota</taxon>
        <taxon>Flavobacteriia</taxon>
        <taxon>Flavobacteriales</taxon>
        <taxon>Flavobacteriaceae</taxon>
        <taxon>Algibacter</taxon>
    </lineage>
</organism>
<dbReference type="AlphaFoldDB" id="A0A918V410"/>
<dbReference type="GO" id="GO:0016758">
    <property type="term" value="F:hexosyltransferase activity"/>
    <property type="evidence" value="ECO:0007669"/>
    <property type="project" value="UniProtKB-ARBA"/>
</dbReference>
<protein>
    <recommendedName>
        <fullName evidence="1">Glycosyltransferase 2-like domain-containing protein</fullName>
    </recommendedName>
</protein>
<dbReference type="InterPro" id="IPR029044">
    <property type="entry name" value="Nucleotide-diphossugar_trans"/>
</dbReference>
<dbReference type="PANTHER" id="PTHR22916:SF3">
    <property type="entry name" value="UDP-GLCNAC:BETAGAL BETA-1,3-N-ACETYLGLUCOSAMINYLTRANSFERASE-LIKE PROTEIN 1"/>
    <property type="match status" value="1"/>
</dbReference>